<evidence type="ECO:0000256" key="7">
    <source>
        <dbReference type="RuleBase" id="RU000356"/>
    </source>
</evidence>
<proteinExistence type="inferred from homology"/>
<dbReference type="Pfam" id="PF00042">
    <property type="entry name" value="Globin"/>
    <property type="match status" value="1"/>
</dbReference>
<dbReference type="InterPro" id="IPR000971">
    <property type="entry name" value="Globin"/>
</dbReference>
<dbReference type="Ensembl" id="ENSSSCT00065057993.1">
    <property type="protein sequence ID" value="ENSSSCP00065025151.1"/>
    <property type="gene ID" value="ENSSSCG00065042426.1"/>
</dbReference>
<comment type="similarity">
    <text evidence="1 7">Belongs to the globin family.</text>
</comment>
<dbReference type="Proteomes" id="UP000694571">
    <property type="component" value="Unplaced"/>
</dbReference>
<keyword evidence="6" id="KW-0408">Iron</keyword>
<evidence type="ECO:0000256" key="2">
    <source>
        <dbReference type="ARBA" id="ARBA00022448"/>
    </source>
</evidence>
<dbReference type="GO" id="GO:0046872">
    <property type="term" value="F:metal ion binding"/>
    <property type="evidence" value="ECO:0007669"/>
    <property type="project" value="UniProtKB-KW"/>
</dbReference>
<keyword evidence="4 7" id="KW-0561">Oxygen transport</keyword>
<dbReference type="Ensembl" id="ENSSSCT00035016663.1">
    <property type="protein sequence ID" value="ENSSSCP00035005767.1"/>
    <property type="gene ID" value="ENSSSCG00035013201.1"/>
</dbReference>
<feature type="domain" description="Globin" evidence="8">
    <location>
        <begin position="1"/>
        <end position="140"/>
    </location>
</feature>
<accession>A0A4X1SZ27</accession>
<dbReference type="SUPFAM" id="SSF46458">
    <property type="entry name" value="Globin-like"/>
    <property type="match status" value="1"/>
</dbReference>
<evidence type="ECO:0000256" key="4">
    <source>
        <dbReference type="ARBA" id="ARBA00022621"/>
    </source>
</evidence>
<dbReference type="GO" id="GO:0020037">
    <property type="term" value="F:heme binding"/>
    <property type="evidence" value="ECO:0007669"/>
    <property type="project" value="InterPro"/>
</dbReference>
<reference evidence="9" key="2">
    <citation type="submission" date="2025-05" db="UniProtKB">
        <authorList>
            <consortium name="Ensembl"/>
        </authorList>
    </citation>
    <scope>IDENTIFICATION</scope>
</reference>
<dbReference type="Proteomes" id="UP000694725">
    <property type="component" value="Unplaced"/>
</dbReference>
<dbReference type="Gene3D" id="1.10.490.10">
    <property type="entry name" value="Globins"/>
    <property type="match status" value="1"/>
</dbReference>
<evidence type="ECO:0000256" key="5">
    <source>
        <dbReference type="ARBA" id="ARBA00022723"/>
    </source>
</evidence>
<evidence type="ECO:0000256" key="1">
    <source>
        <dbReference type="ARBA" id="ARBA00008705"/>
    </source>
</evidence>
<dbReference type="Proteomes" id="UP000314985">
    <property type="component" value="Unassembled WGS sequence"/>
</dbReference>
<protein>
    <recommendedName>
        <fullName evidence="8">Globin domain-containing protein</fullName>
    </recommendedName>
</protein>
<keyword evidence="5" id="KW-0479">Metal-binding</keyword>
<organism evidence="9 10">
    <name type="scientific">Sus scrofa</name>
    <name type="common">Pig</name>
    <dbReference type="NCBI Taxonomy" id="9823"/>
    <lineage>
        <taxon>Eukaryota</taxon>
        <taxon>Metazoa</taxon>
        <taxon>Chordata</taxon>
        <taxon>Craniata</taxon>
        <taxon>Vertebrata</taxon>
        <taxon>Euteleostomi</taxon>
        <taxon>Mammalia</taxon>
        <taxon>Eutheria</taxon>
        <taxon>Laurasiatheria</taxon>
        <taxon>Artiodactyla</taxon>
        <taxon>Suina</taxon>
        <taxon>Suidae</taxon>
        <taxon>Sus</taxon>
    </lineage>
</organism>
<dbReference type="InterPro" id="IPR012292">
    <property type="entry name" value="Globin/Proto"/>
</dbReference>
<dbReference type="InterPro" id="IPR009050">
    <property type="entry name" value="Globin-like_sf"/>
</dbReference>
<reference evidence="10" key="1">
    <citation type="submission" date="2017-08" db="EMBL/GenBank/DDBJ databases">
        <title>USMARCv1.0.</title>
        <authorList>
            <person name="Hannum G.I."/>
            <person name="Koren S."/>
            <person name="Schroeder S.G."/>
            <person name="Chin S.C."/>
            <person name="Nonneman D.J."/>
            <person name="Becker S.A."/>
            <person name="Rosen B.D."/>
            <person name="Bickhart D.M."/>
            <person name="Putnam N.H."/>
            <person name="Green R.E."/>
            <person name="Tuggle C.K."/>
            <person name="Liu H."/>
            <person name="Rohrer G.A."/>
            <person name="Warr A."/>
            <person name="Hall R."/>
            <person name="Kim K."/>
            <person name="Hume D.A."/>
            <person name="Talbot R."/>
            <person name="Chow W."/>
            <person name="Howe K."/>
            <person name="Schwartz A.S."/>
            <person name="Watson M."/>
            <person name="Archibald A.L."/>
            <person name="Phillippy A.M."/>
            <person name="Smith T.P.L."/>
        </authorList>
    </citation>
    <scope>NUCLEOTIDE SEQUENCE [LARGE SCALE GENOMIC DNA]</scope>
</reference>
<dbReference type="GO" id="GO:0019825">
    <property type="term" value="F:oxygen binding"/>
    <property type="evidence" value="ECO:0007669"/>
    <property type="project" value="InterPro"/>
</dbReference>
<name>A0A4X1SZ27_PIG</name>
<sequence length="140" mass="15174">GSFSFGGEGCCYLQSKENVGVARGKSLGREAPGGPPRTQRFFDNFGTLSSDSGVMGNPRVKAHGRKVLTSFGNALKHTHDLKGTLACLSELHCVKMQVDPENFRVSPAHVCAQGDFTPQRQAAWQKLTDDMANALAHKYH</sequence>
<dbReference type="Ensembl" id="ENSSSCT00055027638.1">
    <property type="protein sequence ID" value="ENSSSCP00055022003.1"/>
    <property type="gene ID" value="ENSSSCG00055013990.1"/>
</dbReference>
<evidence type="ECO:0000313" key="9">
    <source>
        <dbReference type="Ensembl" id="ENSSSCP00070007822.1"/>
    </source>
</evidence>
<keyword evidence="2 7" id="KW-0813">Transport</keyword>
<evidence type="ECO:0000256" key="6">
    <source>
        <dbReference type="ARBA" id="ARBA00023004"/>
    </source>
</evidence>
<dbReference type="AlphaFoldDB" id="A0A4X1SZ27"/>
<evidence type="ECO:0000259" key="8">
    <source>
        <dbReference type="PROSITE" id="PS01033"/>
    </source>
</evidence>
<keyword evidence="3 7" id="KW-0349">Heme</keyword>
<dbReference type="Proteomes" id="UP000694727">
    <property type="component" value="Unplaced"/>
</dbReference>
<dbReference type="GO" id="GO:0005833">
    <property type="term" value="C:hemoglobin complex"/>
    <property type="evidence" value="ECO:0007669"/>
    <property type="project" value="InterPro"/>
</dbReference>
<dbReference type="PROSITE" id="PS01033">
    <property type="entry name" value="GLOBIN"/>
    <property type="match status" value="1"/>
</dbReference>
<evidence type="ECO:0000256" key="3">
    <source>
        <dbReference type="ARBA" id="ARBA00022617"/>
    </source>
</evidence>
<dbReference type="InterPro" id="IPR050056">
    <property type="entry name" value="Hemoglobin_oxygen_transport"/>
</dbReference>
<dbReference type="InterPro" id="IPR002337">
    <property type="entry name" value="Hemoglobin_b"/>
</dbReference>
<dbReference type="PANTHER" id="PTHR11442">
    <property type="entry name" value="HEMOGLOBIN FAMILY MEMBER"/>
    <property type="match status" value="1"/>
</dbReference>
<evidence type="ECO:0000313" key="10">
    <source>
        <dbReference type="Proteomes" id="UP000314985"/>
    </source>
</evidence>
<dbReference type="Ensembl" id="ENSSSCT00070009538.1">
    <property type="protein sequence ID" value="ENSSSCP00070007822.1"/>
    <property type="gene ID" value="ENSSSCG00070005019.1"/>
</dbReference>
<dbReference type="Ensembl" id="ENSSSCT00050064114.1">
    <property type="protein sequence ID" value="ENSSSCP00050027595.1"/>
    <property type="gene ID" value="ENSSSCG00050047070.1"/>
</dbReference>
<dbReference type="Proteomes" id="UP000694720">
    <property type="component" value="Unplaced"/>
</dbReference>
<dbReference type="Ensembl" id="ENSSSCT00025066003.1">
    <property type="protein sequence ID" value="ENSSSCP00025028187.1"/>
    <property type="gene ID" value="ENSSSCG00025048476.1"/>
</dbReference>
<dbReference type="Proteomes" id="UP000694724">
    <property type="component" value="Unplaced"/>
</dbReference>
<dbReference type="PRINTS" id="PR00814">
    <property type="entry name" value="BETAHAEM"/>
</dbReference>
<dbReference type="GO" id="GO:0005344">
    <property type="term" value="F:oxygen carrier activity"/>
    <property type="evidence" value="ECO:0007669"/>
    <property type="project" value="UniProtKB-KW"/>
</dbReference>
<dbReference type="PANTHER" id="PTHR11442:SF35">
    <property type="entry name" value="HEMOGLOBIN SUBUNIT EPSILON-2"/>
    <property type="match status" value="1"/>
</dbReference>